<accession>A0ABY7G481</accession>
<feature type="non-terminal residue" evidence="1">
    <location>
        <position position="63"/>
    </location>
</feature>
<organism evidence="1 2">
    <name type="scientific">Mya arenaria</name>
    <name type="common">Soft-shell clam</name>
    <dbReference type="NCBI Taxonomy" id="6604"/>
    <lineage>
        <taxon>Eukaryota</taxon>
        <taxon>Metazoa</taxon>
        <taxon>Spiralia</taxon>
        <taxon>Lophotrochozoa</taxon>
        <taxon>Mollusca</taxon>
        <taxon>Bivalvia</taxon>
        <taxon>Autobranchia</taxon>
        <taxon>Heteroconchia</taxon>
        <taxon>Euheterodonta</taxon>
        <taxon>Imparidentia</taxon>
        <taxon>Neoheterodontei</taxon>
        <taxon>Myida</taxon>
        <taxon>Myoidea</taxon>
        <taxon>Myidae</taxon>
        <taxon>Mya</taxon>
    </lineage>
</organism>
<sequence length="63" mass="7210">CSPQNEAVFKEAIVRRMHVDKAMLEIPQVKEWYKKKFLLGRPARDEGGRGGSFVDLVLLVHES</sequence>
<keyword evidence="2" id="KW-1185">Reference proteome</keyword>
<gene>
    <name evidence="1" type="ORF">MAR_013803</name>
</gene>
<evidence type="ECO:0000313" key="1">
    <source>
        <dbReference type="EMBL" id="WAR28099.1"/>
    </source>
</evidence>
<dbReference type="Proteomes" id="UP001164746">
    <property type="component" value="Chromosome 15"/>
</dbReference>
<protein>
    <submittedName>
        <fullName evidence="1">Uncharacterized protein</fullName>
    </submittedName>
</protein>
<dbReference type="EMBL" id="CP111026">
    <property type="protein sequence ID" value="WAR28099.1"/>
    <property type="molecule type" value="Genomic_DNA"/>
</dbReference>
<evidence type="ECO:0000313" key="2">
    <source>
        <dbReference type="Proteomes" id="UP001164746"/>
    </source>
</evidence>
<name>A0ABY7G481_MYAAR</name>
<reference evidence="1" key="1">
    <citation type="submission" date="2022-11" db="EMBL/GenBank/DDBJ databases">
        <title>Centuries of genome instability and evolution in soft-shell clam transmissible cancer (bioRxiv).</title>
        <authorList>
            <person name="Hart S.F.M."/>
            <person name="Yonemitsu M.A."/>
            <person name="Giersch R.M."/>
            <person name="Beal B.F."/>
            <person name="Arriagada G."/>
            <person name="Davis B.W."/>
            <person name="Ostrander E.A."/>
            <person name="Goff S.P."/>
            <person name="Metzger M.J."/>
        </authorList>
    </citation>
    <scope>NUCLEOTIDE SEQUENCE</scope>
    <source>
        <strain evidence="1">MELC-2E11</strain>
        <tissue evidence="1">Siphon/mantle</tissue>
    </source>
</reference>
<proteinExistence type="predicted"/>